<dbReference type="GO" id="GO:0033743">
    <property type="term" value="F:peptide-methionine (R)-S-oxide reductase activity"/>
    <property type="evidence" value="ECO:0007669"/>
    <property type="project" value="UniProtKB-EC"/>
</dbReference>
<dbReference type="GO" id="GO:0005737">
    <property type="term" value="C:cytoplasm"/>
    <property type="evidence" value="ECO:0007669"/>
    <property type="project" value="TreeGrafter"/>
</dbReference>
<dbReference type="EC" id="1.8.4.12" evidence="1"/>
<comment type="caution">
    <text evidence="5">The sequence shown here is derived from an EMBL/GenBank/DDBJ whole genome shotgun (WGS) entry which is preliminary data.</text>
</comment>
<organism evidence="5 6">
    <name type="scientific">Candidatus Staskawiczbacteria bacterium RIFCSPHIGHO2_12_FULL_38_11</name>
    <dbReference type="NCBI Taxonomy" id="1802209"/>
    <lineage>
        <taxon>Bacteria</taxon>
        <taxon>Candidatus Staskawicziibacteriota</taxon>
    </lineage>
</organism>
<dbReference type="EMBL" id="MHOV01000027">
    <property type="protein sequence ID" value="OGZ69790.1"/>
    <property type="molecule type" value="Genomic_DNA"/>
</dbReference>
<protein>
    <recommendedName>
        <fullName evidence="1">peptide-methionine (R)-S-oxide reductase</fullName>
        <ecNumber evidence="1">1.8.4.12</ecNumber>
    </recommendedName>
</protein>
<gene>
    <name evidence="5" type="ORF">A3F47_02030</name>
</gene>
<dbReference type="SUPFAM" id="SSF51316">
    <property type="entry name" value="Mss4-like"/>
    <property type="match status" value="1"/>
</dbReference>
<name>A0A1G2I5V0_9BACT</name>
<dbReference type="NCBIfam" id="TIGR00357">
    <property type="entry name" value="peptide-methionine (R)-S-oxide reductase MsrB"/>
    <property type="match status" value="1"/>
</dbReference>
<keyword evidence="2" id="KW-0560">Oxidoreductase</keyword>
<accession>A0A1G2I5V0</accession>
<dbReference type="InterPro" id="IPR002579">
    <property type="entry name" value="Met_Sox_Rdtase_MsrB_dom"/>
</dbReference>
<sequence length="132" mass="14913">MNEEELKKKLTPEQYKVLRQKGTEIPFTGKYVHPPSLKLRRAGKTEDGNYVCMVCDNPLFTSEAQFYSGTGWPSFDKAIEGAIEQRQENDGRTEIICKKCGSHLGHVFDDGPTPTGKRYCINSVCLDLKPKK</sequence>
<dbReference type="Gene3D" id="2.170.150.20">
    <property type="entry name" value="Peptide methionine sulfoxide reductase"/>
    <property type="match status" value="1"/>
</dbReference>
<proteinExistence type="predicted"/>
<dbReference type="Pfam" id="PF01641">
    <property type="entry name" value="SelR"/>
    <property type="match status" value="1"/>
</dbReference>
<dbReference type="InterPro" id="IPR028427">
    <property type="entry name" value="Met_Sox_Rdtase_MsrB"/>
</dbReference>
<reference evidence="5 6" key="1">
    <citation type="journal article" date="2016" name="Nat. Commun.">
        <title>Thousands of microbial genomes shed light on interconnected biogeochemical processes in an aquifer system.</title>
        <authorList>
            <person name="Anantharaman K."/>
            <person name="Brown C.T."/>
            <person name="Hug L.A."/>
            <person name="Sharon I."/>
            <person name="Castelle C.J."/>
            <person name="Probst A.J."/>
            <person name="Thomas B.C."/>
            <person name="Singh A."/>
            <person name="Wilkins M.J."/>
            <person name="Karaoz U."/>
            <person name="Brodie E.L."/>
            <person name="Williams K.H."/>
            <person name="Hubbard S.S."/>
            <person name="Banfield J.F."/>
        </authorList>
    </citation>
    <scope>NUCLEOTIDE SEQUENCE [LARGE SCALE GENOMIC DNA]</scope>
</reference>
<dbReference type="GO" id="GO:0030091">
    <property type="term" value="P:protein repair"/>
    <property type="evidence" value="ECO:0007669"/>
    <property type="project" value="InterPro"/>
</dbReference>
<dbReference type="PROSITE" id="PS51790">
    <property type="entry name" value="MSRB"/>
    <property type="match status" value="1"/>
</dbReference>
<evidence type="ECO:0000256" key="3">
    <source>
        <dbReference type="ARBA" id="ARBA00048488"/>
    </source>
</evidence>
<evidence type="ECO:0000313" key="6">
    <source>
        <dbReference type="Proteomes" id="UP000179214"/>
    </source>
</evidence>
<feature type="domain" description="MsrB" evidence="4">
    <location>
        <begin position="3"/>
        <end position="131"/>
    </location>
</feature>
<dbReference type="Proteomes" id="UP000179214">
    <property type="component" value="Unassembled WGS sequence"/>
</dbReference>
<dbReference type="GO" id="GO:0006979">
    <property type="term" value="P:response to oxidative stress"/>
    <property type="evidence" value="ECO:0007669"/>
    <property type="project" value="InterPro"/>
</dbReference>
<comment type="catalytic activity">
    <reaction evidence="3">
        <text>L-methionyl-[protein] + [thioredoxin]-disulfide + H2O = L-methionyl-(R)-S-oxide-[protein] + [thioredoxin]-dithiol</text>
        <dbReference type="Rhea" id="RHEA:24164"/>
        <dbReference type="Rhea" id="RHEA-COMP:10698"/>
        <dbReference type="Rhea" id="RHEA-COMP:10700"/>
        <dbReference type="Rhea" id="RHEA-COMP:12313"/>
        <dbReference type="Rhea" id="RHEA-COMP:12314"/>
        <dbReference type="ChEBI" id="CHEBI:15377"/>
        <dbReference type="ChEBI" id="CHEBI:16044"/>
        <dbReference type="ChEBI" id="CHEBI:29950"/>
        <dbReference type="ChEBI" id="CHEBI:45764"/>
        <dbReference type="ChEBI" id="CHEBI:50058"/>
        <dbReference type="EC" id="1.8.4.12"/>
    </reaction>
</comment>
<dbReference type="PANTHER" id="PTHR10173">
    <property type="entry name" value="METHIONINE SULFOXIDE REDUCTASE"/>
    <property type="match status" value="1"/>
</dbReference>
<evidence type="ECO:0000259" key="4">
    <source>
        <dbReference type="PROSITE" id="PS51790"/>
    </source>
</evidence>
<dbReference type="InterPro" id="IPR011057">
    <property type="entry name" value="Mss4-like_sf"/>
</dbReference>
<dbReference type="PANTHER" id="PTHR10173:SF52">
    <property type="entry name" value="METHIONINE-R-SULFOXIDE REDUCTASE B1"/>
    <property type="match status" value="1"/>
</dbReference>
<evidence type="ECO:0000256" key="1">
    <source>
        <dbReference type="ARBA" id="ARBA00012499"/>
    </source>
</evidence>
<evidence type="ECO:0000256" key="2">
    <source>
        <dbReference type="ARBA" id="ARBA00023002"/>
    </source>
</evidence>
<evidence type="ECO:0000313" key="5">
    <source>
        <dbReference type="EMBL" id="OGZ69790.1"/>
    </source>
</evidence>
<dbReference type="AlphaFoldDB" id="A0A1G2I5V0"/>